<keyword evidence="1" id="KW-0805">Transcription regulation</keyword>
<dbReference type="GO" id="GO:0003677">
    <property type="term" value="F:DNA binding"/>
    <property type="evidence" value="ECO:0007669"/>
    <property type="project" value="UniProtKB-KW"/>
</dbReference>
<dbReference type="Pfam" id="PF00392">
    <property type="entry name" value="GntR"/>
    <property type="match status" value="1"/>
</dbReference>
<evidence type="ECO:0000313" key="6">
    <source>
        <dbReference type="Proteomes" id="UP000255036"/>
    </source>
</evidence>
<proteinExistence type="predicted"/>
<keyword evidence="3" id="KW-0804">Transcription</keyword>
<dbReference type="SUPFAM" id="SSF46785">
    <property type="entry name" value="Winged helix' DNA-binding domain"/>
    <property type="match status" value="1"/>
</dbReference>
<evidence type="ECO:0000313" key="5">
    <source>
        <dbReference type="EMBL" id="RDU22042.1"/>
    </source>
</evidence>
<keyword evidence="6" id="KW-1185">Reference proteome</keyword>
<dbReference type="InterPro" id="IPR000524">
    <property type="entry name" value="Tscrpt_reg_HTH_GntR"/>
</dbReference>
<dbReference type="InterPro" id="IPR008920">
    <property type="entry name" value="TF_FadR/GntR_C"/>
</dbReference>
<dbReference type="Gene3D" id="1.10.10.10">
    <property type="entry name" value="Winged helix-like DNA-binding domain superfamily/Winged helix DNA-binding domain"/>
    <property type="match status" value="1"/>
</dbReference>
<dbReference type="PANTHER" id="PTHR43537">
    <property type="entry name" value="TRANSCRIPTIONAL REGULATOR, GNTR FAMILY"/>
    <property type="match status" value="1"/>
</dbReference>
<dbReference type="EMBL" id="QRCT01000050">
    <property type="protein sequence ID" value="RDU22042.1"/>
    <property type="molecule type" value="Genomic_DNA"/>
</dbReference>
<dbReference type="InterPro" id="IPR036390">
    <property type="entry name" value="WH_DNA-bd_sf"/>
</dbReference>
<accession>A0A371AR80</accession>
<evidence type="ECO:0000256" key="2">
    <source>
        <dbReference type="ARBA" id="ARBA00023125"/>
    </source>
</evidence>
<dbReference type="Pfam" id="PF07729">
    <property type="entry name" value="FCD"/>
    <property type="match status" value="1"/>
</dbReference>
<dbReference type="PRINTS" id="PR00035">
    <property type="entry name" value="HTHGNTR"/>
</dbReference>
<comment type="caution">
    <text evidence="5">The sequence shown here is derived from an EMBL/GenBank/DDBJ whole genome shotgun (WGS) entry which is preliminary data.</text>
</comment>
<feature type="domain" description="HTH gntR-type" evidence="4">
    <location>
        <begin position="10"/>
        <end position="78"/>
    </location>
</feature>
<organism evidence="5 6">
    <name type="scientific">Anaerosacchariphilus polymeriproducens</name>
    <dbReference type="NCBI Taxonomy" id="1812858"/>
    <lineage>
        <taxon>Bacteria</taxon>
        <taxon>Bacillati</taxon>
        <taxon>Bacillota</taxon>
        <taxon>Clostridia</taxon>
        <taxon>Lachnospirales</taxon>
        <taxon>Lachnospiraceae</taxon>
        <taxon>Anaerosacchariphilus</taxon>
    </lineage>
</organism>
<dbReference type="SMART" id="SM00345">
    <property type="entry name" value="HTH_GNTR"/>
    <property type="match status" value="1"/>
</dbReference>
<reference evidence="5 6" key="1">
    <citation type="submission" date="2018-07" db="EMBL/GenBank/DDBJ databases">
        <title>Anaerosacharophilus polymeroproducens gen. nov. sp. nov., an anaerobic bacterium isolated from salt field.</title>
        <authorList>
            <person name="Kim W."/>
            <person name="Yang S.-H."/>
            <person name="Oh J."/>
            <person name="Lee J.-H."/>
            <person name="Kwon K.K."/>
        </authorList>
    </citation>
    <scope>NUCLEOTIDE SEQUENCE [LARGE SCALE GENOMIC DNA]</scope>
    <source>
        <strain evidence="5 6">MCWD5</strain>
    </source>
</reference>
<dbReference type="InterPro" id="IPR036388">
    <property type="entry name" value="WH-like_DNA-bd_sf"/>
</dbReference>
<evidence type="ECO:0000259" key="4">
    <source>
        <dbReference type="PROSITE" id="PS50949"/>
    </source>
</evidence>
<keyword evidence="2" id="KW-0238">DNA-binding</keyword>
<dbReference type="CDD" id="cd07377">
    <property type="entry name" value="WHTH_GntR"/>
    <property type="match status" value="1"/>
</dbReference>
<protein>
    <submittedName>
        <fullName evidence="5">FadR family transcriptional regulator</fullName>
    </submittedName>
</protein>
<dbReference type="Proteomes" id="UP000255036">
    <property type="component" value="Unassembled WGS sequence"/>
</dbReference>
<dbReference type="AlphaFoldDB" id="A0A371AR80"/>
<dbReference type="InterPro" id="IPR011711">
    <property type="entry name" value="GntR_C"/>
</dbReference>
<gene>
    <name evidence="5" type="ORF">DWV06_16040</name>
</gene>
<dbReference type="RefSeq" id="WP_115483205.1">
    <property type="nucleotide sequence ID" value="NZ_QRCT01000050.1"/>
</dbReference>
<sequence>MLKSVHPVQKRLPELVSEQIKELIASKDLKIGDKLPNEFDMAEQLQVGRGTIREAVKILVSQNILEIRRGCGTFVSERKGIMDDPLGLWIIEDKQKLALDLCQVRLMLEPQLARLAAQNATDEDIAQLWKAAKAVEEKIREGKNHSDEDIYLHVLIANISHNEVVTKLISVIQSAVYLFIKITKSILREETIQTHEAIVSAIANKDAVAAENAMRKHLLLNQSQILNK</sequence>
<evidence type="ECO:0000256" key="3">
    <source>
        <dbReference type="ARBA" id="ARBA00023163"/>
    </source>
</evidence>
<evidence type="ECO:0000256" key="1">
    <source>
        <dbReference type="ARBA" id="ARBA00023015"/>
    </source>
</evidence>
<dbReference type="PROSITE" id="PS50949">
    <property type="entry name" value="HTH_GNTR"/>
    <property type="match status" value="1"/>
</dbReference>
<dbReference type="PANTHER" id="PTHR43537:SF5">
    <property type="entry name" value="UXU OPERON TRANSCRIPTIONAL REGULATOR"/>
    <property type="match status" value="1"/>
</dbReference>
<dbReference type="GO" id="GO:0003700">
    <property type="term" value="F:DNA-binding transcription factor activity"/>
    <property type="evidence" value="ECO:0007669"/>
    <property type="project" value="InterPro"/>
</dbReference>
<dbReference type="SUPFAM" id="SSF48008">
    <property type="entry name" value="GntR ligand-binding domain-like"/>
    <property type="match status" value="1"/>
</dbReference>
<dbReference type="Gene3D" id="1.20.120.530">
    <property type="entry name" value="GntR ligand-binding domain-like"/>
    <property type="match status" value="1"/>
</dbReference>
<dbReference type="SMART" id="SM00895">
    <property type="entry name" value="FCD"/>
    <property type="match status" value="1"/>
</dbReference>
<dbReference type="OrthoDB" id="9799482at2"/>
<name>A0A371AR80_9FIRM</name>